<dbReference type="InterPro" id="IPR050229">
    <property type="entry name" value="GlpE_sulfurtransferase"/>
</dbReference>
<evidence type="ECO:0000313" key="3">
    <source>
        <dbReference type="EMBL" id="WAC01700.1"/>
    </source>
</evidence>
<dbReference type="AlphaFoldDB" id="A0A9E8SGG0"/>
<dbReference type="PROSITE" id="PS50206">
    <property type="entry name" value="RHODANESE_3"/>
    <property type="match status" value="1"/>
</dbReference>
<dbReference type="InterPro" id="IPR036873">
    <property type="entry name" value="Rhodanese-like_dom_sf"/>
</dbReference>
<dbReference type="SUPFAM" id="SSF52821">
    <property type="entry name" value="Rhodanese/Cell cycle control phosphatase"/>
    <property type="match status" value="1"/>
</dbReference>
<dbReference type="PANTHER" id="PTHR43031:SF1">
    <property type="entry name" value="PYRIDINE NUCLEOTIDE-DISULPHIDE OXIDOREDUCTASE"/>
    <property type="match status" value="1"/>
</dbReference>
<name>A0A9E8SGG0_9FLAO</name>
<feature type="domain" description="Rhodanese" evidence="2">
    <location>
        <begin position="19"/>
        <end position="99"/>
    </location>
</feature>
<evidence type="ECO:0000259" key="2">
    <source>
        <dbReference type="PROSITE" id="PS50206"/>
    </source>
</evidence>
<dbReference type="PROSITE" id="PS50144">
    <property type="entry name" value="MATH"/>
    <property type="match status" value="1"/>
</dbReference>
<proteinExistence type="predicted"/>
<gene>
    <name evidence="3" type="ORF">N7U66_17565</name>
</gene>
<dbReference type="SMART" id="SM00450">
    <property type="entry name" value="RHOD"/>
    <property type="match status" value="1"/>
</dbReference>
<dbReference type="InterPro" id="IPR002083">
    <property type="entry name" value="MATH/TRAF_dom"/>
</dbReference>
<organism evidence="3 4">
    <name type="scientific">Lacinutrix neustonica</name>
    <dbReference type="NCBI Taxonomy" id="2980107"/>
    <lineage>
        <taxon>Bacteria</taxon>
        <taxon>Pseudomonadati</taxon>
        <taxon>Bacteroidota</taxon>
        <taxon>Flavobacteriia</taxon>
        <taxon>Flavobacteriales</taxon>
        <taxon>Flavobacteriaceae</taxon>
        <taxon>Lacinutrix</taxon>
    </lineage>
</organism>
<dbReference type="Pfam" id="PF00581">
    <property type="entry name" value="Rhodanese"/>
    <property type="match status" value="1"/>
</dbReference>
<dbReference type="InterPro" id="IPR001763">
    <property type="entry name" value="Rhodanese-like_dom"/>
</dbReference>
<evidence type="ECO:0000313" key="4">
    <source>
        <dbReference type="Proteomes" id="UP001164705"/>
    </source>
</evidence>
<dbReference type="Gene3D" id="3.40.250.10">
    <property type="entry name" value="Rhodanese-like domain"/>
    <property type="match status" value="1"/>
</dbReference>
<dbReference type="EMBL" id="CP113088">
    <property type="protein sequence ID" value="WAC01700.1"/>
    <property type="molecule type" value="Genomic_DNA"/>
</dbReference>
<protein>
    <submittedName>
        <fullName evidence="3">Rhodanese-like domain-containing protein</fullName>
    </submittedName>
</protein>
<accession>A0A9E8SGG0</accession>
<feature type="domain" description="MATH" evidence="1">
    <location>
        <begin position="1"/>
        <end position="30"/>
    </location>
</feature>
<dbReference type="KEGG" id="lnu:N7U66_17565"/>
<sequence length="100" mass="11252">MGFLDFIFGSKKRQVQDFLDNDAIILDVRTAREWENGHIENALHIPLNELNSRIDEVKKLNKPIITCCESGVRSAKAAKFLNLNNIEATNGGGWLKLSLL</sequence>
<dbReference type="Proteomes" id="UP001164705">
    <property type="component" value="Chromosome"/>
</dbReference>
<evidence type="ECO:0000259" key="1">
    <source>
        <dbReference type="PROSITE" id="PS50144"/>
    </source>
</evidence>
<dbReference type="CDD" id="cd00158">
    <property type="entry name" value="RHOD"/>
    <property type="match status" value="1"/>
</dbReference>
<reference evidence="3" key="1">
    <citation type="submission" date="2022-11" db="EMBL/GenBank/DDBJ databases">
        <title>Lacinutrix neustonica HL-RS19T sp. nov., isolated from the surface microlayer sample of brackish Lake Shihwa.</title>
        <authorList>
            <person name="Choi J.Y."/>
            <person name="Hwang C.Y."/>
        </authorList>
    </citation>
    <scope>NUCLEOTIDE SEQUENCE</scope>
    <source>
        <strain evidence="3">HL-RS19</strain>
    </source>
</reference>
<keyword evidence="4" id="KW-1185">Reference proteome</keyword>
<dbReference type="RefSeq" id="WP_267676298.1">
    <property type="nucleotide sequence ID" value="NZ_CP113088.1"/>
</dbReference>
<dbReference type="PANTHER" id="PTHR43031">
    <property type="entry name" value="FAD-DEPENDENT OXIDOREDUCTASE"/>
    <property type="match status" value="1"/>
</dbReference>